<dbReference type="InterPro" id="IPR002579">
    <property type="entry name" value="Met_Sox_Rdtase_MsrB_dom"/>
</dbReference>
<evidence type="ECO:0000256" key="4">
    <source>
        <dbReference type="ARBA" id="ARBA00022723"/>
    </source>
</evidence>
<dbReference type="Pfam" id="PF01641">
    <property type="entry name" value="SelR"/>
    <property type="match status" value="1"/>
</dbReference>
<evidence type="ECO:0000256" key="2">
    <source>
        <dbReference type="ARBA" id="ARBA00007174"/>
    </source>
</evidence>
<keyword evidence="5" id="KW-0862">Zinc</keyword>
<dbReference type="PROSITE" id="PS51257">
    <property type="entry name" value="PROKAR_LIPOPROTEIN"/>
    <property type="match status" value="1"/>
</dbReference>
<dbReference type="GO" id="GO:0005737">
    <property type="term" value="C:cytoplasm"/>
    <property type="evidence" value="ECO:0007669"/>
    <property type="project" value="TreeGrafter"/>
</dbReference>
<name>A0A7H0VF45_9FLAO</name>
<dbReference type="GO" id="GO:0046872">
    <property type="term" value="F:metal ion binding"/>
    <property type="evidence" value="ECO:0007669"/>
    <property type="project" value="UniProtKB-KW"/>
</dbReference>
<evidence type="ECO:0000259" key="9">
    <source>
        <dbReference type="PROSITE" id="PS51790"/>
    </source>
</evidence>
<dbReference type="InterPro" id="IPR011057">
    <property type="entry name" value="Mss4-like_sf"/>
</dbReference>
<dbReference type="InterPro" id="IPR028427">
    <property type="entry name" value="Met_Sox_Rdtase_MsrB"/>
</dbReference>
<dbReference type="GO" id="GO:0033743">
    <property type="term" value="F:peptide-methionine (R)-S-oxide reductase activity"/>
    <property type="evidence" value="ECO:0007669"/>
    <property type="project" value="UniProtKB-EC"/>
</dbReference>
<feature type="chain" id="PRO_5029022002" description="peptide-methionine (R)-S-oxide reductase" evidence="8">
    <location>
        <begin position="20"/>
        <end position="172"/>
    </location>
</feature>
<dbReference type="SUPFAM" id="SSF51316">
    <property type="entry name" value="Mss4-like"/>
    <property type="match status" value="1"/>
</dbReference>
<dbReference type="EC" id="1.8.4.12" evidence="3"/>
<feature type="signal peptide" evidence="8">
    <location>
        <begin position="1"/>
        <end position="19"/>
    </location>
</feature>
<gene>
    <name evidence="10" type="primary">msrB</name>
    <name evidence="10" type="ORF">H4K34_00465</name>
</gene>
<evidence type="ECO:0000256" key="6">
    <source>
        <dbReference type="ARBA" id="ARBA00023002"/>
    </source>
</evidence>
<dbReference type="Proteomes" id="UP000516305">
    <property type="component" value="Chromosome"/>
</dbReference>
<dbReference type="KEGG" id="chyd:H4K34_00465"/>
<proteinExistence type="inferred from homology"/>
<evidence type="ECO:0000256" key="5">
    <source>
        <dbReference type="ARBA" id="ARBA00022833"/>
    </source>
</evidence>
<dbReference type="Gene3D" id="2.170.150.20">
    <property type="entry name" value="Peptide methionine sulfoxide reductase"/>
    <property type="match status" value="1"/>
</dbReference>
<comment type="catalytic activity">
    <reaction evidence="7">
        <text>L-methionyl-[protein] + [thioredoxin]-disulfide + H2O = L-methionyl-(R)-S-oxide-[protein] + [thioredoxin]-dithiol</text>
        <dbReference type="Rhea" id="RHEA:24164"/>
        <dbReference type="Rhea" id="RHEA-COMP:10698"/>
        <dbReference type="Rhea" id="RHEA-COMP:10700"/>
        <dbReference type="Rhea" id="RHEA-COMP:12313"/>
        <dbReference type="Rhea" id="RHEA-COMP:12314"/>
        <dbReference type="ChEBI" id="CHEBI:15377"/>
        <dbReference type="ChEBI" id="CHEBI:16044"/>
        <dbReference type="ChEBI" id="CHEBI:29950"/>
        <dbReference type="ChEBI" id="CHEBI:45764"/>
        <dbReference type="ChEBI" id="CHEBI:50058"/>
        <dbReference type="EC" id="1.8.4.12"/>
    </reaction>
</comment>
<dbReference type="RefSeq" id="WP_210758870.1">
    <property type="nucleotide sequence ID" value="NZ_CP060139.1"/>
</dbReference>
<dbReference type="FunFam" id="2.170.150.20:FF:000001">
    <property type="entry name" value="Peptide methionine sulfoxide reductase MsrB"/>
    <property type="match status" value="1"/>
</dbReference>
<dbReference type="PANTHER" id="PTHR10173:SF52">
    <property type="entry name" value="METHIONINE-R-SULFOXIDE REDUCTASE B1"/>
    <property type="match status" value="1"/>
</dbReference>
<keyword evidence="11" id="KW-1185">Reference proteome</keyword>
<comment type="cofactor">
    <cofactor evidence="1">
        <name>Zn(2+)</name>
        <dbReference type="ChEBI" id="CHEBI:29105"/>
    </cofactor>
</comment>
<dbReference type="GO" id="GO:0006979">
    <property type="term" value="P:response to oxidative stress"/>
    <property type="evidence" value="ECO:0007669"/>
    <property type="project" value="InterPro"/>
</dbReference>
<dbReference type="GO" id="GO:0030091">
    <property type="term" value="P:protein repair"/>
    <property type="evidence" value="ECO:0007669"/>
    <property type="project" value="InterPro"/>
</dbReference>
<evidence type="ECO:0000256" key="1">
    <source>
        <dbReference type="ARBA" id="ARBA00001947"/>
    </source>
</evidence>
<dbReference type="PANTHER" id="PTHR10173">
    <property type="entry name" value="METHIONINE SULFOXIDE REDUCTASE"/>
    <property type="match status" value="1"/>
</dbReference>
<accession>A0A7H0VF45</accession>
<dbReference type="EMBL" id="CP060139">
    <property type="protein sequence ID" value="QNR24343.1"/>
    <property type="molecule type" value="Genomic_DNA"/>
</dbReference>
<comment type="similarity">
    <text evidence="2">Belongs to the MsrB Met sulfoxide reductase family.</text>
</comment>
<evidence type="ECO:0000256" key="3">
    <source>
        <dbReference type="ARBA" id="ARBA00012499"/>
    </source>
</evidence>
<keyword evidence="4" id="KW-0479">Metal-binding</keyword>
<organism evidence="10 11">
    <name type="scientific">Croceimicrobium hydrocarbonivorans</name>
    <dbReference type="NCBI Taxonomy" id="2761580"/>
    <lineage>
        <taxon>Bacteria</taxon>
        <taxon>Pseudomonadati</taxon>
        <taxon>Bacteroidota</taxon>
        <taxon>Flavobacteriia</taxon>
        <taxon>Flavobacteriales</taxon>
        <taxon>Owenweeksiaceae</taxon>
        <taxon>Croceimicrobium</taxon>
    </lineage>
</organism>
<protein>
    <recommendedName>
        <fullName evidence="3">peptide-methionine (R)-S-oxide reductase</fullName>
        <ecNumber evidence="3">1.8.4.12</ecNumber>
    </recommendedName>
</protein>
<feature type="domain" description="MsrB" evidence="9">
    <location>
        <begin position="38"/>
        <end position="160"/>
    </location>
</feature>
<dbReference type="NCBIfam" id="TIGR00357">
    <property type="entry name" value="peptide-methionine (R)-S-oxide reductase MsrB"/>
    <property type="match status" value="1"/>
</dbReference>
<keyword evidence="6 10" id="KW-0560">Oxidoreductase</keyword>
<evidence type="ECO:0000256" key="8">
    <source>
        <dbReference type="SAM" id="SignalP"/>
    </source>
</evidence>
<evidence type="ECO:0000313" key="10">
    <source>
        <dbReference type="EMBL" id="QNR24343.1"/>
    </source>
</evidence>
<keyword evidence="8" id="KW-0732">Signal</keyword>
<evidence type="ECO:0000313" key="11">
    <source>
        <dbReference type="Proteomes" id="UP000516305"/>
    </source>
</evidence>
<reference evidence="10 11" key="1">
    <citation type="submission" date="2020-08" db="EMBL/GenBank/DDBJ databases">
        <title>Croceimicrobium hydrocarbonivorans gen. nov., sp. nov., a novel marine bacterium isolated from a bacterial consortium that degrades polyethylene terephthalate.</title>
        <authorList>
            <person name="Liu R."/>
        </authorList>
    </citation>
    <scope>NUCLEOTIDE SEQUENCE [LARGE SCALE GENOMIC DNA]</scope>
    <source>
        <strain evidence="10 11">A20-9</strain>
    </source>
</reference>
<dbReference type="AlphaFoldDB" id="A0A7H0VF45"/>
<sequence>MRTKALILFLSVISVSCQAQETNPKDSVAMKPNVEKTDAQWKSDLSPEEYYILREAGTERPFSGKYNLHFEAGEYKCAACGAVLFDSDDKFESHCGWPSFDNVADNDAIIERVDRSLGMVRTEVLCANCGGHLGHVFNDGPTETGMRYCINSVALDFNGNSESKSDSTSTGH</sequence>
<evidence type="ECO:0000256" key="7">
    <source>
        <dbReference type="ARBA" id="ARBA00048488"/>
    </source>
</evidence>
<dbReference type="PROSITE" id="PS51790">
    <property type="entry name" value="MSRB"/>
    <property type="match status" value="1"/>
</dbReference>